<evidence type="ECO:0000256" key="1">
    <source>
        <dbReference type="SAM" id="MobiDB-lite"/>
    </source>
</evidence>
<name>A0ABY6YY55_9BACL</name>
<evidence type="ECO:0008006" key="4">
    <source>
        <dbReference type="Google" id="ProtNLM"/>
    </source>
</evidence>
<organism evidence="2 3">
    <name type="scientific">Alicyclobacillus dauci</name>
    <dbReference type="NCBI Taxonomy" id="1475485"/>
    <lineage>
        <taxon>Bacteria</taxon>
        <taxon>Bacillati</taxon>
        <taxon>Bacillota</taxon>
        <taxon>Bacilli</taxon>
        <taxon>Bacillales</taxon>
        <taxon>Alicyclobacillaceae</taxon>
        <taxon>Alicyclobacillus</taxon>
    </lineage>
</organism>
<protein>
    <recommendedName>
        <fullName evidence="4">Ribbon-helix-helix protein, copG family</fullName>
    </recommendedName>
</protein>
<reference evidence="2" key="1">
    <citation type="submission" date="2022-08" db="EMBL/GenBank/DDBJ databases">
        <title>Alicyclobacillus dauci DSM2870, complete genome.</title>
        <authorList>
            <person name="Wang Q."/>
            <person name="Cai R."/>
            <person name="Wang Z."/>
        </authorList>
    </citation>
    <scope>NUCLEOTIDE SEQUENCE</scope>
    <source>
        <strain evidence="2">DSM 28700</strain>
    </source>
</reference>
<proteinExistence type="predicted"/>
<feature type="compositionally biased region" description="Low complexity" evidence="1">
    <location>
        <begin position="144"/>
        <end position="167"/>
    </location>
</feature>
<dbReference type="EMBL" id="CP104064">
    <property type="protein sequence ID" value="WAH35543.1"/>
    <property type="molecule type" value="Genomic_DNA"/>
</dbReference>
<accession>A0ABY6YY55</accession>
<dbReference type="RefSeq" id="WP_268042826.1">
    <property type="nucleotide sequence ID" value="NZ_CP104064.1"/>
</dbReference>
<evidence type="ECO:0000313" key="2">
    <source>
        <dbReference type="EMBL" id="WAH35543.1"/>
    </source>
</evidence>
<gene>
    <name evidence="2" type="ORF">NZD86_14750</name>
</gene>
<sequence>MARSTRRLKRLSASAELNKRIRAEAKALGLSHQEYLRLTLAISKALRESFGASGKVPPKELVMLVESPMFSMLLRGIVQTALSSVNGDSLRSETDSSSSSPDMSDEQGPSQSIPGNMAQPRVPGRHPQMNPWNTPRPVMPPRPLQQYPMPQQPVYQPPTQQQPVYRQNTQEQIQRRSVETPGLPFS</sequence>
<keyword evidence="3" id="KW-1185">Reference proteome</keyword>
<evidence type="ECO:0000313" key="3">
    <source>
        <dbReference type="Proteomes" id="UP001164803"/>
    </source>
</evidence>
<feature type="region of interest" description="Disordered" evidence="1">
    <location>
        <begin position="85"/>
        <end position="186"/>
    </location>
</feature>
<dbReference type="Proteomes" id="UP001164803">
    <property type="component" value="Chromosome"/>
</dbReference>